<proteinExistence type="predicted"/>
<protein>
    <submittedName>
        <fullName evidence="3">Uncharacterized protein</fullName>
    </submittedName>
</protein>
<evidence type="ECO:0000256" key="1">
    <source>
        <dbReference type="SAM" id="MobiDB-lite"/>
    </source>
</evidence>
<reference evidence="3 4" key="1">
    <citation type="submission" date="2024-01" db="EMBL/GenBank/DDBJ databases">
        <title>The genomes of 5 underutilized Papilionoideae crops provide insights into root nodulation and disease resistanc.</title>
        <authorList>
            <person name="Yuan L."/>
        </authorList>
    </citation>
    <scope>NUCLEOTIDE SEQUENCE [LARGE SCALE GENOMIC DNA]</scope>
    <source>
        <strain evidence="3">ZHUSHIDOU_FW_LH</strain>
        <tissue evidence="3">Leaf</tissue>
    </source>
</reference>
<name>A0AAN9HMH2_CROPI</name>
<evidence type="ECO:0000313" key="3">
    <source>
        <dbReference type="EMBL" id="KAK7232000.1"/>
    </source>
</evidence>
<dbReference type="AlphaFoldDB" id="A0AAN9HMH2"/>
<comment type="caution">
    <text evidence="3">The sequence shown here is derived from an EMBL/GenBank/DDBJ whole genome shotgun (WGS) entry which is preliminary data.</text>
</comment>
<feature type="region of interest" description="Disordered" evidence="1">
    <location>
        <begin position="203"/>
        <end position="238"/>
    </location>
</feature>
<gene>
    <name evidence="3" type="ORF">RIF29_48029</name>
    <name evidence="2" type="ORF">RIF29_48405</name>
</gene>
<sequence length="327" mass="36300">MKRRRRGYSPNMIDGLPKTGDTSNTDMKDAPKNQSPDVPGVPYVPDHDINPNADMRSVVDKLMDEELLKLHPDSIVVPTTGTAKGAISSVTAKKEEIKILAIAALLTKERILKQDERIYRARVLHSLVERLPRLEKAAFLCLLLFLVSDRVSLKAPDTSSFTKNLSVLIVRVAGAAVDGLFHVTAVGLISIVQIASLSSSRVRDQSKNSRRASSQLPSNRILEKSQSSPTPRTGKSQEAACQLDTQLYKRNGHRLTPPSLDYSLLSSPSAGGIFENRDEHFGQNAHVRSHRSVFPRHILRSFLEHFTLSYRLGFPPDLSHQANSLDW</sequence>
<feature type="compositionally biased region" description="Polar residues" evidence="1">
    <location>
        <begin position="211"/>
        <end position="236"/>
    </location>
</feature>
<dbReference type="Proteomes" id="UP001372338">
    <property type="component" value="Unassembled WGS sequence"/>
</dbReference>
<dbReference type="EMBL" id="JAYWIO010000121">
    <property type="protein sequence ID" value="KAK7232000.1"/>
    <property type="molecule type" value="Genomic_DNA"/>
</dbReference>
<evidence type="ECO:0000313" key="2">
    <source>
        <dbReference type="EMBL" id="KAK7231252.1"/>
    </source>
</evidence>
<evidence type="ECO:0000313" key="4">
    <source>
        <dbReference type="Proteomes" id="UP001372338"/>
    </source>
</evidence>
<dbReference type="EMBL" id="JAYWIO010000155">
    <property type="protein sequence ID" value="KAK7231252.1"/>
    <property type="molecule type" value="Genomic_DNA"/>
</dbReference>
<feature type="region of interest" description="Disordered" evidence="1">
    <location>
        <begin position="1"/>
        <end position="50"/>
    </location>
</feature>
<organism evidence="3 4">
    <name type="scientific">Crotalaria pallida</name>
    <name type="common">Smooth rattlebox</name>
    <name type="synonym">Crotalaria striata</name>
    <dbReference type="NCBI Taxonomy" id="3830"/>
    <lineage>
        <taxon>Eukaryota</taxon>
        <taxon>Viridiplantae</taxon>
        <taxon>Streptophyta</taxon>
        <taxon>Embryophyta</taxon>
        <taxon>Tracheophyta</taxon>
        <taxon>Spermatophyta</taxon>
        <taxon>Magnoliopsida</taxon>
        <taxon>eudicotyledons</taxon>
        <taxon>Gunneridae</taxon>
        <taxon>Pentapetalae</taxon>
        <taxon>rosids</taxon>
        <taxon>fabids</taxon>
        <taxon>Fabales</taxon>
        <taxon>Fabaceae</taxon>
        <taxon>Papilionoideae</taxon>
        <taxon>50 kb inversion clade</taxon>
        <taxon>genistoids sensu lato</taxon>
        <taxon>core genistoids</taxon>
        <taxon>Crotalarieae</taxon>
        <taxon>Crotalaria</taxon>
    </lineage>
</organism>
<accession>A0AAN9HMH2</accession>
<keyword evidence="4" id="KW-1185">Reference proteome</keyword>